<dbReference type="AlphaFoldDB" id="A0A8X6IYD9"/>
<comment type="caution">
    <text evidence="1">The sequence shown here is derived from an EMBL/GenBank/DDBJ whole genome shotgun (WGS) entry which is preliminary data.</text>
</comment>
<protein>
    <submittedName>
        <fullName evidence="1">Uncharacterized protein</fullName>
    </submittedName>
</protein>
<accession>A0A8X6IYD9</accession>
<evidence type="ECO:0000313" key="2">
    <source>
        <dbReference type="Proteomes" id="UP000887013"/>
    </source>
</evidence>
<dbReference type="Proteomes" id="UP000887013">
    <property type="component" value="Unassembled WGS sequence"/>
</dbReference>
<organism evidence="1 2">
    <name type="scientific">Nephila pilipes</name>
    <name type="common">Giant wood spider</name>
    <name type="synonym">Nephila maculata</name>
    <dbReference type="NCBI Taxonomy" id="299642"/>
    <lineage>
        <taxon>Eukaryota</taxon>
        <taxon>Metazoa</taxon>
        <taxon>Ecdysozoa</taxon>
        <taxon>Arthropoda</taxon>
        <taxon>Chelicerata</taxon>
        <taxon>Arachnida</taxon>
        <taxon>Araneae</taxon>
        <taxon>Araneomorphae</taxon>
        <taxon>Entelegynae</taxon>
        <taxon>Araneoidea</taxon>
        <taxon>Nephilidae</taxon>
        <taxon>Nephila</taxon>
    </lineage>
</organism>
<name>A0A8X6IYD9_NEPPI</name>
<reference evidence="1" key="1">
    <citation type="submission" date="2020-08" db="EMBL/GenBank/DDBJ databases">
        <title>Multicomponent nature underlies the extraordinary mechanical properties of spider dragline silk.</title>
        <authorList>
            <person name="Kono N."/>
            <person name="Nakamura H."/>
            <person name="Mori M."/>
            <person name="Yoshida Y."/>
            <person name="Ohtoshi R."/>
            <person name="Malay A.D."/>
            <person name="Moran D.A.P."/>
            <person name="Tomita M."/>
            <person name="Numata K."/>
            <person name="Arakawa K."/>
        </authorList>
    </citation>
    <scope>NUCLEOTIDE SEQUENCE</scope>
</reference>
<dbReference type="EMBL" id="BMAW01094376">
    <property type="protein sequence ID" value="GFS65132.1"/>
    <property type="molecule type" value="Genomic_DNA"/>
</dbReference>
<evidence type="ECO:0000313" key="1">
    <source>
        <dbReference type="EMBL" id="GFS65132.1"/>
    </source>
</evidence>
<keyword evidence="2" id="KW-1185">Reference proteome</keyword>
<gene>
    <name evidence="1" type="ORF">NPIL_255511</name>
</gene>
<sequence>MGRGTGTADRCCYYVLQHVLRQTMHVERSRTHGGSRLHRLQAGRDFGRAESEEANHNVHTESAAFDLAIIHRSRTGAAIPLQAKRNR</sequence>
<proteinExistence type="predicted"/>